<evidence type="ECO:0000313" key="2">
    <source>
        <dbReference type="Proteomes" id="UP000605986"/>
    </source>
</evidence>
<sequence length="93" mass="9955">MSGTPHQISDPKVIEFLNNDRDFDLRIIMDRSGYPPLGFKSQGWRAQSHLAFPPPAKTDAQGLEMSRSLVRGGKIYVAATGGGHGGSGGNSSR</sequence>
<comment type="caution">
    <text evidence="1">The sequence shown here is derived from an EMBL/GenBank/DDBJ whole genome shotgun (WGS) entry which is preliminary data.</text>
</comment>
<proteinExistence type="predicted"/>
<dbReference type="AlphaFoldDB" id="A0A8H4KYN5"/>
<dbReference type="EMBL" id="JAADJG010000005">
    <property type="protein sequence ID" value="KAF4458059.1"/>
    <property type="molecule type" value="Genomic_DNA"/>
</dbReference>
<keyword evidence="2" id="KW-1185">Reference proteome</keyword>
<name>A0A8H4KYN5_9HYPO</name>
<protein>
    <submittedName>
        <fullName evidence="1">Uncharacterized protein</fullName>
    </submittedName>
</protein>
<accession>A0A8H4KYN5</accession>
<evidence type="ECO:0000313" key="1">
    <source>
        <dbReference type="EMBL" id="KAF4458059.1"/>
    </source>
</evidence>
<dbReference type="Proteomes" id="UP000605986">
    <property type="component" value="Unassembled WGS sequence"/>
</dbReference>
<organism evidence="1 2">
    <name type="scientific">Fusarium austroafricanum</name>
    <dbReference type="NCBI Taxonomy" id="2364996"/>
    <lineage>
        <taxon>Eukaryota</taxon>
        <taxon>Fungi</taxon>
        <taxon>Dikarya</taxon>
        <taxon>Ascomycota</taxon>
        <taxon>Pezizomycotina</taxon>
        <taxon>Sordariomycetes</taxon>
        <taxon>Hypocreomycetidae</taxon>
        <taxon>Hypocreales</taxon>
        <taxon>Nectriaceae</taxon>
        <taxon>Fusarium</taxon>
        <taxon>Fusarium concolor species complex</taxon>
    </lineage>
</organism>
<reference evidence="1" key="1">
    <citation type="submission" date="2020-01" db="EMBL/GenBank/DDBJ databases">
        <title>Identification and distribution of gene clusters putatively required for synthesis of sphingolipid metabolism inhibitors in phylogenetically diverse species of the filamentous fungus Fusarium.</title>
        <authorList>
            <person name="Kim H.-S."/>
            <person name="Busman M."/>
            <person name="Brown D.W."/>
            <person name="Divon H."/>
            <person name="Uhlig S."/>
            <person name="Proctor R.H."/>
        </authorList>
    </citation>
    <scope>NUCLEOTIDE SEQUENCE</scope>
    <source>
        <strain evidence="1">NRRL 53441</strain>
    </source>
</reference>
<gene>
    <name evidence="1" type="ORF">F53441_134</name>
</gene>